<keyword evidence="2" id="KW-0812">Transmembrane</keyword>
<evidence type="ECO:0000256" key="2">
    <source>
        <dbReference type="SAM" id="Phobius"/>
    </source>
</evidence>
<comment type="caution">
    <text evidence="3">The sequence shown here is derived from an EMBL/GenBank/DDBJ whole genome shotgun (WGS) entry which is preliminary data.</text>
</comment>
<evidence type="ECO:0000313" key="3">
    <source>
        <dbReference type="EMBL" id="KAL3804681.1"/>
    </source>
</evidence>
<proteinExistence type="predicted"/>
<organism evidence="3 4">
    <name type="scientific">Cyclotella cryptica</name>
    <dbReference type="NCBI Taxonomy" id="29204"/>
    <lineage>
        <taxon>Eukaryota</taxon>
        <taxon>Sar</taxon>
        <taxon>Stramenopiles</taxon>
        <taxon>Ochrophyta</taxon>
        <taxon>Bacillariophyta</taxon>
        <taxon>Coscinodiscophyceae</taxon>
        <taxon>Thalassiosirophycidae</taxon>
        <taxon>Stephanodiscales</taxon>
        <taxon>Stephanodiscaceae</taxon>
        <taxon>Cyclotella</taxon>
    </lineage>
</organism>
<name>A0ABD3QYN0_9STRA</name>
<dbReference type="PANTHER" id="PTHR12959:SF11">
    <property type="entry name" value="GPI TRANSAMIDASE COMPONENT PIG-T"/>
    <property type="match status" value="1"/>
</dbReference>
<dbReference type="Proteomes" id="UP001516023">
    <property type="component" value="Unassembled WGS sequence"/>
</dbReference>
<keyword evidence="2" id="KW-0472">Membrane</keyword>
<dbReference type="AlphaFoldDB" id="A0ABD3QYN0"/>
<protein>
    <recommendedName>
        <fullName evidence="5">GPI transamidase component PIG-T</fullName>
    </recommendedName>
</protein>
<accession>A0ABD3QYN0</accession>
<evidence type="ECO:0000313" key="4">
    <source>
        <dbReference type="Proteomes" id="UP001516023"/>
    </source>
</evidence>
<dbReference type="Pfam" id="PF04113">
    <property type="entry name" value="Gpi16"/>
    <property type="match status" value="1"/>
</dbReference>
<gene>
    <name evidence="3" type="ORF">HJC23_008496</name>
</gene>
<dbReference type="PANTHER" id="PTHR12959">
    <property type="entry name" value="GPI TRANSAMIDASE COMPONENT PIG-T-RELATED"/>
    <property type="match status" value="1"/>
</dbReference>
<keyword evidence="2" id="KW-1133">Transmembrane helix</keyword>
<feature type="region of interest" description="Disordered" evidence="1">
    <location>
        <begin position="99"/>
        <end position="120"/>
    </location>
</feature>
<keyword evidence="4" id="KW-1185">Reference proteome</keyword>
<reference evidence="3 4" key="1">
    <citation type="journal article" date="2020" name="G3 (Bethesda)">
        <title>Improved Reference Genome for Cyclotella cryptica CCMP332, a Model for Cell Wall Morphogenesis, Salinity Adaptation, and Lipid Production in Diatoms (Bacillariophyta).</title>
        <authorList>
            <person name="Roberts W.R."/>
            <person name="Downey K.M."/>
            <person name="Ruck E.C."/>
            <person name="Traller J.C."/>
            <person name="Alverson A.J."/>
        </authorList>
    </citation>
    <scope>NUCLEOTIDE SEQUENCE [LARGE SCALE GENOMIC DNA]</scope>
    <source>
        <strain evidence="3 4">CCMP332</strain>
    </source>
</reference>
<sequence>MKESFHTCNVNSLKYTHDETATVHVYPSSVASPNASPWSLNARVQLESTSTLVSPSPLFYDDAQEATGTPFSQEILHLLARHKLQRLLLRVGDAASFHGDFQDDGNPTPEQRHRSMGPSGTSIAATFVELSNRAKESTGSTLTKEAYQSRYATLLRHLLDHNLFPSCGAPLDSIRERKHGHSILVHSASDDASNNIKLVEVESVLAADGATFCTPGINFLLANHNRRGWGAAANNGACHPSDNWGLFDSLFGRPVDGVASNSFYTPLSDLLLGTSLDSNVGRFHENGIGAMGEKRHSIWVDAVASPECFLSNDSTSIGGGMCRVEVTRGVSYRIALPSPNLLRDTSKHSSHRLSVTLGDLLLGRNTLERSISTEGQGWKAWYPCPLSNSSKFILILPNGYEARLAKGGVKSGKIEMNALAWKDGYMDLADTVAELYRIDEDTSTKDSATIESRFGISRSVQRPLGIAGGGTLVTVVRYSGGAASQSPTARVESFDVLPGHLIKPRMHTLRMALYQGDGAGDSSFVPLEGNDREGCAENSFHQRRVINRTAIALSDLKDDRVTLHRDGTIVLERTMDLAPDSSLWMMVDYDEAYLPFQKFPADANRGVDVFPSRATFTPIIKSLPSPQFSTTVYSSSLLLLPPVPDMSMPFNVISLSCTLWAFVLGSMINILVRRSTESIKRELTGEKEKRPLDKLKEKIFDKHALMKSMLNKLVCTLLKRKVNSSLTSPSQVVKEE</sequence>
<feature type="transmembrane region" description="Helical" evidence="2">
    <location>
        <begin position="652"/>
        <end position="672"/>
    </location>
</feature>
<evidence type="ECO:0008006" key="5">
    <source>
        <dbReference type="Google" id="ProtNLM"/>
    </source>
</evidence>
<dbReference type="InterPro" id="IPR007245">
    <property type="entry name" value="PIG-T"/>
</dbReference>
<evidence type="ECO:0000256" key="1">
    <source>
        <dbReference type="SAM" id="MobiDB-lite"/>
    </source>
</evidence>
<dbReference type="EMBL" id="JABMIG020000006">
    <property type="protein sequence ID" value="KAL3804681.1"/>
    <property type="molecule type" value="Genomic_DNA"/>
</dbReference>